<dbReference type="Proteomes" id="UP000092445">
    <property type="component" value="Unassembled WGS sequence"/>
</dbReference>
<sequence>MSDHNSNGLLFDIKGSKMTLIWLSLPFLKLVNKQICILYWANRFRTSLTVTAEMRNLSNGDSKAKRSELVQLSSYWKTNFRPYAHVRSGQNELKLHSSSNEMQNMISQAIPQYSVTPSLWKFVKSEPEGLINQSNC</sequence>
<evidence type="ECO:0000256" key="1">
    <source>
        <dbReference type="SAM" id="Phobius"/>
    </source>
</evidence>
<organism evidence="2 3">
    <name type="scientific">Glossina pallidipes</name>
    <name type="common">Tsetse fly</name>
    <dbReference type="NCBI Taxonomy" id="7398"/>
    <lineage>
        <taxon>Eukaryota</taxon>
        <taxon>Metazoa</taxon>
        <taxon>Ecdysozoa</taxon>
        <taxon>Arthropoda</taxon>
        <taxon>Hexapoda</taxon>
        <taxon>Insecta</taxon>
        <taxon>Pterygota</taxon>
        <taxon>Neoptera</taxon>
        <taxon>Endopterygota</taxon>
        <taxon>Diptera</taxon>
        <taxon>Brachycera</taxon>
        <taxon>Muscomorpha</taxon>
        <taxon>Hippoboscoidea</taxon>
        <taxon>Glossinidae</taxon>
        <taxon>Glossina</taxon>
    </lineage>
</organism>
<keyword evidence="1" id="KW-0812">Transmembrane</keyword>
<protein>
    <submittedName>
        <fullName evidence="2">Uncharacterized protein</fullName>
    </submittedName>
</protein>
<keyword evidence="3" id="KW-1185">Reference proteome</keyword>
<accession>A0A1A9ZMC4</accession>
<proteinExistence type="predicted"/>
<evidence type="ECO:0000313" key="3">
    <source>
        <dbReference type="Proteomes" id="UP000092445"/>
    </source>
</evidence>
<evidence type="ECO:0000313" key="2">
    <source>
        <dbReference type="EnsemblMetazoa" id="GPAI019077-PA"/>
    </source>
</evidence>
<dbReference type="EnsemblMetazoa" id="GPAI019077-RA">
    <property type="protein sequence ID" value="GPAI019077-PA"/>
    <property type="gene ID" value="GPAI019077"/>
</dbReference>
<reference evidence="3" key="1">
    <citation type="submission" date="2014-03" db="EMBL/GenBank/DDBJ databases">
        <authorList>
            <person name="Aksoy S."/>
            <person name="Warren W."/>
            <person name="Wilson R.K."/>
        </authorList>
    </citation>
    <scope>NUCLEOTIDE SEQUENCE [LARGE SCALE GENOMIC DNA]</scope>
    <source>
        <strain evidence="3">IAEA</strain>
    </source>
</reference>
<reference evidence="2" key="2">
    <citation type="submission" date="2020-05" db="UniProtKB">
        <authorList>
            <consortium name="EnsemblMetazoa"/>
        </authorList>
    </citation>
    <scope>IDENTIFICATION</scope>
    <source>
        <strain evidence="2">IAEA</strain>
    </source>
</reference>
<name>A0A1A9ZMC4_GLOPL</name>
<feature type="transmembrane region" description="Helical" evidence="1">
    <location>
        <begin position="20"/>
        <end position="41"/>
    </location>
</feature>
<dbReference type="AlphaFoldDB" id="A0A1A9ZMC4"/>
<dbReference type="VEuPathDB" id="VectorBase:GPAI019077"/>
<keyword evidence="1" id="KW-1133">Transmembrane helix</keyword>
<keyword evidence="1" id="KW-0472">Membrane</keyword>